<dbReference type="SUPFAM" id="SSF143414">
    <property type="entry name" value="CcmK-like"/>
    <property type="match status" value="1"/>
</dbReference>
<dbReference type="PANTHER" id="PTHR33941">
    <property type="entry name" value="PROPANEDIOL UTILIZATION PROTEIN PDUA"/>
    <property type="match status" value="1"/>
</dbReference>
<protein>
    <recommendedName>
        <fullName evidence="3">Bacterial microcompartment domain-containing protein</fullName>
    </recommendedName>
</protein>
<proteinExistence type="predicted"/>
<dbReference type="AlphaFoldDB" id="A0A6N2TVU5"/>
<dbReference type="GO" id="GO:0031469">
    <property type="term" value="C:bacterial microcompartment"/>
    <property type="evidence" value="ECO:0007669"/>
    <property type="project" value="UniProtKB-SubCell"/>
</dbReference>
<organism evidence="4">
    <name type="scientific">Blautia glucerasea</name>
    <dbReference type="NCBI Taxonomy" id="536633"/>
    <lineage>
        <taxon>Bacteria</taxon>
        <taxon>Bacillati</taxon>
        <taxon>Bacillota</taxon>
        <taxon>Clostridia</taxon>
        <taxon>Lachnospirales</taxon>
        <taxon>Lachnospiraceae</taxon>
        <taxon>Blautia</taxon>
    </lineage>
</organism>
<dbReference type="InterPro" id="IPR037233">
    <property type="entry name" value="CcmK-like_sf"/>
</dbReference>
<evidence type="ECO:0000256" key="1">
    <source>
        <dbReference type="ARBA" id="ARBA00024322"/>
    </source>
</evidence>
<evidence type="ECO:0000313" key="4">
    <source>
        <dbReference type="EMBL" id="VYT09980.1"/>
    </source>
</evidence>
<evidence type="ECO:0000256" key="2">
    <source>
        <dbReference type="ARBA" id="ARBA00024446"/>
    </source>
</evidence>
<comment type="subcellular location">
    <subcellularLocation>
        <location evidence="1">Bacterial microcompartment</location>
    </subcellularLocation>
</comment>
<dbReference type="PANTHER" id="PTHR33941:SF11">
    <property type="entry name" value="BACTERIAL MICROCOMPARTMENT SHELL PROTEIN PDUJ"/>
    <property type="match status" value="1"/>
</dbReference>
<feature type="domain" description="Bacterial microcompartment" evidence="3">
    <location>
        <begin position="4"/>
        <end position="78"/>
    </location>
</feature>
<dbReference type="RefSeq" id="WP_156354119.1">
    <property type="nucleotide sequence ID" value="NZ_CACRST010000017.1"/>
</dbReference>
<dbReference type="CDD" id="cd07045">
    <property type="entry name" value="BMC_CcmK_like"/>
    <property type="match status" value="1"/>
</dbReference>
<gene>
    <name evidence="4" type="ORF">BGLFYP119_01796</name>
</gene>
<accession>A0A6N2TVU5</accession>
<reference evidence="4" key="1">
    <citation type="submission" date="2019-11" db="EMBL/GenBank/DDBJ databases">
        <authorList>
            <person name="Feng L."/>
        </authorList>
    </citation>
    <scope>NUCLEOTIDE SEQUENCE</scope>
    <source>
        <strain evidence="4">BgluceraseaLFYP119</strain>
    </source>
</reference>
<dbReference type="SMART" id="SM00877">
    <property type="entry name" value="BMC"/>
    <property type="match status" value="1"/>
</dbReference>
<name>A0A6N2TVU5_9FIRM</name>
<dbReference type="EMBL" id="CACRST010000017">
    <property type="protein sequence ID" value="VYT09980.1"/>
    <property type="molecule type" value="Genomic_DNA"/>
</dbReference>
<dbReference type="Gene3D" id="3.30.70.1710">
    <property type="match status" value="1"/>
</dbReference>
<dbReference type="InterPro" id="IPR050575">
    <property type="entry name" value="BMC_shell"/>
</dbReference>
<sequence>MAYGAFGLVEVLGSSNAILVIDQMLKTSEVSFRTWNTKCGGHTTVFLSGDVSAVTAAVESVKGNPPCEVIASAVISNPSEETVCIVEEEAAKHHFASEKSKK</sequence>
<dbReference type="InterPro" id="IPR000249">
    <property type="entry name" value="BMC_dom"/>
</dbReference>
<evidence type="ECO:0000259" key="3">
    <source>
        <dbReference type="SMART" id="SM00877"/>
    </source>
</evidence>
<keyword evidence="2" id="KW-1283">Bacterial microcompartment</keyword>
<dbReference type="Pfam" id="PF00936">
    <property type="entry name" value="BMC"/>
    <property type="match status" value="1"/>
</dbReference>